<dbReference type="Proteomes" id="UP000660729">
    <property type="component" value="Unassembled WGS sequence"/>
</dbReference>
<sequence length="258" mass="26581">MPGAATNEALKAAGLFDVSHITALVTGGATGIGLMITQALVSNGAKVYIVSRRQEVLEKTVELYNTGPGSLHAIVGDVSSKVGAVKLAEELGKKESGGIQLLVNNAGIARDDNTKFLAFLPLLAKGSSTTPGYSSSVINVSSISGAMKGSSMGQFAYASSKAASTHLSRMLALAFKDVKVRVNVIAPGVFPSEMTTGSSHDDNKSSMDMDSTNPAGRKGMDSDMAATVLFLAGKGGVFYNEQILYPDGGVTLSDPSVK</sequence>
<dbReference type="PROSITE" id="PS00061">
    <property type="entry name" value="ADH_SHORT"/>
    <property type="match status" value="1"/>
</dbReference>
<evidence type="ECO:0000256" key="5">
    <source>
        <dbReference type="SAM" id="MobiDB-lite"/>
    </source>
</evidence>
<gene>
    <name evidence="6" type="ORF">HII31_09503</name>
</gene>
<comment type="caution">
    <text evidence="6">The sequence shown here is derived from an EMBL/GenBank/DDBJ whole genome shotgun (WGS) entry which is preliminary data.</text>
</comment>
<name>A0A8H6RFH6_9PEZI</name>
<dbReference type="InterPro" id="IPR036291">
    <property type="entry name" value="NAD(P)-bd_dom_sf"/>
</dbReference>
<evidence type="ECO:0000313" key="6">
    <source>
        <dbReference type="EMBL" id="KAF7189081.1"/>
    </source>
</evidence>
<feature type="region of interest" description="Disordered" evidence="5">
    <location>
        <begin position="193"/>
        <end position="219"/>
    </location>
</feature>
<evidence type="ECO:0000256" key="3">
    <source>
        <dbReference type="ARBA" id="ARBA00023002"/>
    </source>
</evidence>
<dbReference type="EMBL" id="JABCIY010000194">
    <property type="protein sequence ID" value="KAF7189081.1"/>
    <property type="molecule type" value="Genomic_DNA"/>
</dbReference>
<protein>
    <submittedName>
        <fullName evidence="6">Rhamnolipids biosynthesis 3-oxoacyl-[acyl-carrier-protein] reductase</fullName>
    </submittedName>
</protein>
<dbReference type="PRINTS" id="PR00080">
    <property type="entry name" value="SDRFAMILY"/>
</dbReference>
<dbReference type="Pfam" id="PF13561">
    <property type="entry name" value="adh_short_C2"/>
    <property type="match status" value="1"/>
</dbReference>
<dbReference type="GO" id="GO:0016491">
    <property type="term" value="F:oxidoreductase activity"/>
    <property type="evidence" value="ECO:0007669"/>
    <property type="project" value="UniProtKB-KW"/>
</dbReference>
<evidence type="ECO:0000256" key="1">
    <source>
        <dbReference type="ARBA" id="ARBA00006484"/>
    </source>
</evidence>
<keyword evidence="7" id="KW-1185">Reference proteome</keyword>
<dbReference type="PANTHER" id="PTHR43618:SF4">
    <property type="entry name" value="SHORT CHAIN DEHYDROGENASE_REDUCTASE FAMILY (AFU_ORTHOLOGUE AFUA_7G04540)"/>
    <property type="match status" value="1"/>
</dbReference>
<dbReference type="PRINTS" id="PR00081">
    <property type="entry name" value="GDHRDH"/>
</dbReference>
<comment type="similarity">
    <text evidence="1 4">Belongs to the short-chain dehydrogenases/reductases (SDR) family.</text>
</comment>
<dbReference type="Pfam" id="PF00106">
    <property type="entry name" value="adh_short"/>
    <property type="match status" value="1"/>
</dbReference>
<keyword evidence="3" id="KW-0560">Oxidoreductase</keyword>
<dbReference type="InterPro" id="IPR020904">
    <property type="entry name" value="Sc_DH/Rdtase_CS"/>
</dbReference>
<dbReference type="PANTHER" id="PTHR43618">
    <property type="entry name" value="7-ALPHA-HYDROXYSTEROID DEHYDROGENASE"/>
    <property type="match status" value="1"/>
</dbReference>
<evidence type="ECO:0000313" key="7">
    <source>
        <dbReference type="Proteomes" id="UP000660729"/>
    </source>
</evidence>
<dbReference type="OrthoDB" id="2898618at2759"/>
<accession>A0A8H6RFH6</accession>
<proteinExistence type="inferred from homology"/>
<dbReference type="Gene3D" id="3.40.50.720">
    <property type="entry name" value="NAD(P)-binding Rossmann-like Domain"/>
    <property type="match status" value="2"/>
</dbReference>
<dbReference type="InterPro" id="IPR002347">
    <property type="entry name" value="SDR_fam"/>
</dbReference>
<keyword evidence="2" id="KW-0521">NADP</keyword>
<dbReference type="AlphaFoldDB" id="A0A8H6RFH6"/>
<reference evidence="6" key="1">
    <citation type="submission" date="2020-04" db="EMBL/GenBank/DDBJ databases">
        <title>Draft genome resource of the tomato pathogen Pseudocercospora fuligena.</title>
        <authorList>
            <person name="Zaccaron A."/>
        </authorList>
    </citation>
    <scope>NUCLEOTIDE SEQUENCE</scope>
    <source>
        <strain evidence="6">PF001</strain>
    </source>
</reference>
<evidence type="ECO:0000256" key="4">
    <source>
        <dbReference type="RuleBase" id="RU000363"/>
    </source>
</evidence>
<dbReference type="SUPFAM" id="SSF51735">
    <property type="entry name" value="NAD(P)-binding Rossmann-fold domains"/>
    <property type="match status" value="1"/>
</dbReference>
<organism evidence="6 7">
    <name type="scientific">Pseudocercospora fuligena</name>
    <dbReference type="NCBI Taxonomy" id="685502"/>
    <lineage>
        <taxon>Eukaryota</taxon>
        <taxon>Fungi</taxon>
        <taxon>Dikarya</taxon>
        <taxon>Ascomycota</taxon>
        <taxon>Pezizomycotina</taxon>
        <taxon>Dothideomycetes</taxon>
        <taxon>Dothideomycetidae</taxon>
        <taxon>Mycosphaerellales</taxon>
        <taxon>Mycosphaerellaceae</taxon>
        <taxon>Pseudocercospora</taxon>
    </lineage>
</organism>
<dbReference type="InterPro" id="IPR052178">
    <property type="entry name" value="Sec_Metab_Biosynth_SDR"/>
</dbReference>
<evidence type="ECO:0000256" key="2">
    <source>
        <dbReference type="ARBA" id="ARBA00022857"/>
    </source>
</evidence>